<protein>
    <submittedName>
        <fullName evidence="1">DUF4843 domain-containing protein</fullName>
    </submittedName>
</protein>
<name>A0ABY6J7M1_9BACT</name>
<evidence type="ECO:0000313" key="2">
    <source>
        <dbReference type="Proteomes" id="UP001162741"/>
    </source>
</evidence>
<organism evidence="1 2">
    <name type="scientific">Chitinophaga horti</name>
    <dbReference type="NCBI Taxonomy" id="2920382"/>
    <lineage>
        <taxon>Bacteria</taxon>
        <taxon>Pseudomonadati</taxon>
        <taxon>Bacteroidota</taxon>
        <taxon>Chitinophagia</taxon>
        <taxon>Chitinophagales</taxon>
        <taxon>Chitinophagaceae</taxon>
        <taxon>Chitinophaga</taxon>
    </lineage>
</organism>
<keyword evidence="2" id="KW-1185">Reference proteome</keyword>
<accession>A0ABY6J7M1</accession>
<dbReference type="Proteomes" id="UP001162741">
    <property type="component" value="Chromosome"/>
</dbReference>
<sequence length="240" mass="26197">MAMLPAVLAVSACNKDVDSYSNDPRVYFFERTNSAIPVKVSGKSFTFVLMPATVTEDTLLVAAKIMGAAAKTDRSFAAAADTGSTATPTTDYKILPGVIKADSLTGYLPVVLYRREELKTVIKKLNLKIVDGGDFKAGATEEIRMQLLWNDNLIKPANWDTRPGLVTYFGAYSTVKYRFIIDVLGRSEFPLQTSNVFTPGMLTNAAMMDLKDQVRVALQAYNASHTPALTDENGQLVILP</sequence>
<dbReference type="RefSeq" id="WP_264283211.1">
    <property type="nucleotide sequence ID" value="NZ_CP107006.1"/>
</dbReference>
<dbReference type="Pfam" id="PF16132">
    <property type="entry name" value="DUF4843"/>
    <property type="match status" value="1"/>
</dbReference>
<reference evidence="1" key="1">
    <citation type="submission" date="2022-10" db="EMBL/GenBank/DDBJ databases">
        <title>Chitinophaga sp. nov., isolated from soil.</title>
        <authorList>
            <person name="Jeon C.O."/>
        </authorList>
    </citation>
    <scope>NUCLEOTIDE SEQUENCE</scope>
    <source>
        <strain evidence="1">R8</strain>
    </source>
</reference>
<proteinExistence type="predicted"/>
<evidence type="ECO:0000313" key="1">
    <source>
        <dbReference type="EMBL" id="UYQ95485.1"/>
    </source>
</evidence>
<dbReference type="InterPro" id="IPR032299">
    <property type="entry name" value="DUF4843"/>
</dbReference>
<gene>
    <name evidence="1" type="ORF">MKQ68_10275</name>
</gene>
<dbReference type="EMBL" id="CP107006">
    <property type="protein sequence ID" value="UYQ95485.1"/>
    <property type="molecule type" value="Genomic_DNA"/>
</dbReference>